<dbReference type="eggNOG" id="COG0517">
    <property type="taxonomic scope" value="Bacteria"/>
</dbReference>
<dbReference type="Pfam" id="PF00571">
    <property type="entry name" value="CBS"/>
    <property type="match status" value="2"/>
</dbReference>
<dbReference type="KEGG" id="aco:Amico_0729"/>
<dbReference type="PANTHER" id="PTHR43080:SF2">
    <property type="entry name" value="CBS DOMAIN-CONTAINING PROTEIN"/>
    <property type="match status" value="1"/>
</dbReference>
<keyword evidence="5" id="KW-1185">Reference proteome</keyword>
<dbReference type="SUPFAM" id="SSF54631">
    <property type="entry name" value="CBS-domain pair"/>
    <property type="match status" value="1"/>
</dbReference>
<reference evidence="4 5" key="1">
    <citation type="journal article" date="2010" name="Stand. Genomic Sci.">
        <title>Complete genome sequence of Aminobacterium colombiense type strain (ALA-1).</title>
        <authorList>
            <person name="Chertkov O."/>
            <person name="Sikorski J."/>
            <person name="Brambilla E."/>
            <person name="Lapidus A."/>
            <person name="Copeland A."/>
            <person name="Glavina Del Rio T."/>
            <person name="Nolan M."/>
            <person name="Lucas S."/>
            <person name="Tice H."/>
            <person name="Cheng J.F."/>
            <person name="Han C."/>
            <person name="Detter J.C."/>
            <person name="Bruce D."/>
            <person name="Tapia R."/>
            <person name="Goodwin L."/>
            <person name="Pitluck S."/>
            <person name="Liolios K."/>
            <person name="Ivanova N."/>
            <person name="Mavromatis K."/>
            <person name="Ovchinnikova G."/>
            <person name="Pati A."/>
            <person name="Chen A."/>
            <person name="Palaniappan K."/>
            <person name="Land M."/>
            <person name="Hauser L."/>
            <person name="Chang Y.J."/>
            <person name="Jeffries C.D."/>
            <person name="Spring S."/>
            <person name="Rohde M."/>
            <person name="Goker M."/>
            <person name="Bristow J."/>
            <person name="Eisen J.A."/>
            <person name="Markowitz V."/>
            <person name="Hugenholtz P."/>
            <person name="Kyrpides N.C."/>
            <person name="Klenk H.P."/>
        </authorList>
    </citation>
    <scope>NUCLEOTIDE SEQUENCE [LARGE SCALE GENOMIC DNA]</scope>
    <source>
        <strain evidence="5">DSM 12261 / ALA-1</strain>
    </source>
</reference>
<feature type="domain" description="CBS" evidence="3">
    <location>
        <begin position="94"/>
        <end position="150"/>
    </location>
</feature>
<gene>
    <name evidence="4" type="ordered locus">Amico_0729</name>
</gene>
<dbReference type="STRING" id="572547.Amico_0729"/>
<dbReference type="Proteomes" id="UP000002366">
    <property type="component" value="Chromosome"/>
</dbReference>
<dbReference type="AlphaFoldDB" id="D5EE80"/>
<dbReference type="OrthoDB" id="9790355at2"/>
<evidence type="ECO:0000259" key="3">
    <source>
        <dbReference type="PROSITE" id="PS51371"/>
    </source>
</evidence>
<name>D5EE80_AMICL</name>
<dbReference type="InterPro" id="IPR051257">
    <property type="entry name" value="Diverse_CBS-Domain"/>
</dbReference>
<dbReference type="PANTHER" id="PTHR43080">
    <property type="entry name" value="CBS DOMAIN-CONTAINING PROTEIN CBSX3, MITOCHONDRIAL"/>
    <property type="match status" value="1"/>
</dbReference>
<evidence type="ECO:0000256" key="1">
    <source>
        <dbReference type="ARBA" id="ARBA00023122"/>
    </source>
</evidence>
<dbReference type="Gene3D" id="3.10.580.10">
    <property type="entry name" value="CBS-domain"/>
    <property type="match status" value="1"/>
</dbReference>
<evidence type="ECO:0000256" key="2">
    <source>
        <dbReference type="PROSITE-ProRule" id="PRU00703"/>
    </source>
</evidence>
<dbReference type="RefSeq" id="WP_013048128.1">
    <property type="nucleotide sequence ID" value="NC_014011.1"/>
</dbReference>
<dbReference type="HOGENOM" id="CLU_040681_9_0_0"/>
<protein>
    <submittedName>
        <fullName evidence="4">CBS domain containing membrane protein</fullName>
    </submittedName>
</protein>
<dbReference type="SMART" id="SM00116">
    <property type="entry name" value="CBS"/>
    <property type="match status" value="2"/>
</dbReference>
<dbReference type="PROSITE" id="PS51371">
    <property type="entry name" value="CBS"/>
    <property type="match status" value="2"/>
</dbReference>
<proteinExistence type="predicted"/>
<feature type="domain" description="CBS" evidence="3">
    <location>
        <begin position="7"/>
        <end position="65"/>
    </location>
</feature>
<dbReference type="InterPro" id="IPR000644">
    <property type="entry name" value="CBS_dom"/>
</dbReference>
<evidence type="ECO:0000313" key="5">
    <source>
        <dbReference type="Proteomes" id="UP000002366"/>
    </source>
</evidence>
<keyword evidence="1 2" id="KW-0129">CBS domain</keyword>
<organism evidence="4 5">
    <name type="scientific">Aminobacterium colombiense (strain DSM 12261 / ALA-1)</name>
    <dbReference type="NCBI Taxonomy" id="572547"/>
    <lineage>
        <taxon>Bacteria</taxon>
        <taxon>Thermotogati</taxon>
        <taxon>Synergistota</taxon>
        <taxon>Synergistia</taxon>
        <taxon>Synergistales</taxon>
        <taxon>Aminobacteriaceae</taxon>
        <taxon>Aminobacterium</taxon>
    </lineage>
</organism>
<accession>D5EE80</accession>
<evidence type="ECO:0000313" key="4">
    <source>
        <dbReference type="EMBL" id="ADE56862.1"/>
    </source>
</evidence>
<dbReference type="InterPro" id="IPR046342">
    <property type="entry name" value="CBS_dom_sf"/>
</dbReference>
<sequence length="150" mass="16879">MRIGDLMDRDLTSVTENTPLKEAIEMLSQHNLTGLPVVDEMGFLVGFISEKDIIKASLPSYCEYLEKGAAFIPDFDQLSEKLRKKGMEPVGKYMTRKVIYFSEEDSDLHAALSLIQQGLKMAPVVREDGVFVGIVSRAHLIEHIMCDEDE</sequence>
<dbReference type="EMBL" id="CP001997">
    <property type="protein sequence ID" value="ADE56862.1"/>
    <property type="molecule type" value="Genomic_DNA"/>
</dbReference>